<evidence type="ECO:0000313" key="8">
    <source>
        <dbReference type="Proteomes" id="UP000291343"/>
    </source>
</evidence>
<keyword evidence="4 5" id="KW-0472">Membrane</keyword>
<dbReference type="PANTHER" id="PTHR12297">
    <property type="entry name" value="HYPOXIA-INDUCBILE GENE 1 HIG1 -RELATED"/>
    <property type="match status" value="1"/>
</dbReference>
<dbReference type="InParanoid" id="A0A482XHD0"/>
<accession>A0A482XHD0</accession>
<evidence type="ECO:0000256" key="5">
    <source>
        <dbReference type="SAM" id="Phobius"/>
    </source>
</evidence>
<dbReference type="PANTHER" id="PTHR12297:SF18">
    <property type="entry name" value="HIG1 DOMAIN FAMILY MEMBER 2A"/>
    <property type="match status" value="1"/>
</dbReference>
<feature type="transmembrane region" description="Helical" evidence="5">
    <location>
        <begin position="78"/>
        <end position="97"/>
    </location>
</feature>
<dbReference type="OrthoDB" id="6630616at2759"/>
<dbReference type="AlphaFoldDB" id="A0A482XHD0"/>
<comment type="subcellular location">
    <subcellularLocation>
        <location evidence="1">Mitochondrion membrane</location>
    </subcellularLocation>
</comment>
<reference evidence="7 8" key="1">
    <citation type="journal article" date="2017" name="Gigascience">
        <title>Genome sequence of the small brown planthopper, Laodelphax striatellus.</title>
        <authorList>
            <person name="Zhu J."/>
            <person name="Jiang F."/>
            <person name="Wang X."/>
            <person name="Yang P."/>
            <person name="Bao Y."/>
            <person name="Zhao W."/>
            <person name="Wang W."/>
            <person name="Lu H."/>
            <person name="Wang Q."/>
            <person name="Cui N."/>
            <person name="Li J."/>
            <person name="Chen X."/>
            <person name="Luo L."/>
            <person name="Yu J."/>
            <person name="Kang L."/>
            <person name="Cui F."/>
        </authorList>
    </citation>
    <scope>NUCLEOTIDE SEQUENCE [LARGE SCALE GENOMIC DNA]</scope>
    <source>
        <strain evidence="7">Lst14</strain>
    </source>
</reference>
<proteinExistence type="predicted"/>
<dbReference type="Gene3D" id="6.10.140.1320">
    <property type="match status" value="1"/>
</dbReference>
<organism evidence="7 8">
    <name type="scientific">Laodelphax striatellus</name>
    <name type="common">Small brown planthopper</name>
    <name type="synonym">Delphax striatella</name>
    <dbReference type="NCBI Taxonomy" id="195883"/>
    <lineage>
        <taxon>Eukaryota</taxon>
        <taxon>Metazoa</taxon>
        <taxon>Ecdysozoa</taxon>
        <taxon>Arthropoda</taxon>
        <taxon>Hexapoda</taxon>
        <taxon>Insecta</taxon>
        <taxon>Pterygota</taxon>
        <taxon>Neoptera</taxon>
        <taxon>Paraneoptera</taxon>
        <taxon>Hemiptera</taxon>
        <taxon>Auchenorrhyncha</taxon>
        <taxon>Fulgoroidea</taxon>
        <taxon>Delphacidae</taxon>
        <taxon>Criomorphinae</taxon>
        <taxon>Laodelphax</taxon>
    </lineage>
</organism>
<keyword evidence="2 5" id="KW-0812">Transmembrane</keyword>
<comment type="caution">
    <text evidence="7">The sequence shown here is derived from an EMBL/GenBank/DDBJ whole genome shotgun (WGS) entry which is preliminary data.</text>
</comment>
<protein>
    <recommendedName>
        <fullName evidence="6">HIG1 domain-containing protein</fullName>
    </recommendedName>
</protein>
<evidence type="ECO:0000256" key="4">
    <source>
        <dbReference type="ARBA" id="ARBA00023136"/>
    </source>
</evidence>
<dbReference type="GO" id="GO:0097250">
    <property type="term" value="P:mitochondrial respirasome assembly"/>
    <property type="evidence" value="ECO:0007669"/>
    <property type="project" value="TreeGrafter"/>
</dbReference>
<keyword evidence="3 5" id="KW-1133">Transmembrane helix</keyword>
<feature type="transmembrane region" description="Helical" evidence="5">
    <location>
        <begin position="43"/>
        <end position="63"/>
    </location>
</feature>
<dbReference type="InterPro" id="IPR007667">
    <property type="entry name" value="Hypoxia_induced_domain"/>
</dbReference>
<evidence type="ECO:0000259" key="6">
    <source>
        <dbReference type="PROSITE" id="PS51503"/>
    </source>
</evidence>
<dbReference type="InterPro" id="IPR050355">
    <property type="entry name" value="RCF1"/>
</dbReference>
<dbReference type="EMBL" id="QKKF02010000">
    <property type="protein sequence ID" value="RZF45077.1"/>
    <property type="molecule type" value="Genomic_DNA"/>
</dbReference>
<dbReference type="GO" id="GO:0031966">
    <property type="term" value="C:mitochondrial membrane"/>
    <property type="evidence" value="ECO:0007669"/>
    <property type="project" value="UniProtKB-SubCell"/>
</dbReference>
<evidence type="ECO:0000256" key="2">
    <source>
        <dbReference type="ARBA" id="ARBA00022692"/>
    </source>
</evidence>
<dbReference type="Pfam" id="PF04588">
    <property type="entry name" value="HIG_1_N"/>
    <property type="match status" value="1"/>
</dbReference>
<sequence>MGSNKKEDLSDLQWITLREDMDEVYHEESMVEKFTRKFREEPLVPSGAIATASCLGVGLYYFMKGNSQNQQYMMRARVLAQAFTVGAFVVGMTAAVVKPASKT</sequence>
<name>A0A482XHD0_LAOST</name>
<evidence type="ECO:0000256" key="1">
    <source>
        <dbReference type="ARBA" id="ARBA00004325"/>
    </source>
</evidence>
<dbReference type="PROSITE" id="PS51503">
    <property type="entry name" value="HIG1"/>
    <property type="match status" value="1"/>
</dbReference>
<keyword evidence="8" id="KW-1185">Reference proteome</keyword>
<feature type="domain" description="HIG1" evidence="6">
    <location>
        <begin position="15"/>
        <end position="103"/>
    </location>
</feature>
<evidence type="ECO:0000313" key="7">
    <source>
        <dbReference type="EMBL" id="RZF45077.1"/>
    </source>
</evidence>
<gene>
    <name evidence="7" type="ORF">LSTR_LSTR002038</name>
</gene>
<dbReference type="FunCoup" id="A0A482XHD0">
    <property type="interactions" value="366"/>
</dbReference>
<dbReference type="Proteomes" id="UP000291343">
    <property type="component" value="Unassembled WGS sequence"/>
</dbReference>
<dbReference type="STRING" id="195883.A0A482XHD0"/>
<evidence type="ECO:0000256" key="3">
    <source>
        <dbReference type="ARBA" id="ARBA00022989"/>
    </source>
</evidence>